<dbReference type="InterPro" id="IPR050250">
    <property type="entry name" value="Macrolide_Exporter_MacB"/>
</dbReference>
<evidence type="ECO:0008006" key="12">
    <source>
        <dbReference type="Google" id="ProtNLM"/>
    </source>
</evidence>
<evidence type="ECO:0000256" key="4">
    <source>
        <dbReference type="ARBA" id="ARBA00022989"/>
    </source>
</evidence>
<evidence type="ECO:0000313" key="10">
    <source>
        <dbReference type="EMBL" id="GGL22800.1"/>
    </source>
</evidence>
<protein>
    <recommendedName>
        <fullName evidence="12">ABC transport system permease protein</fullName>
    </recommendedName>
</protein>
<feature type="domain" description="ABC3 transporter permease C-terminal" evidence="8">
    <location>
        <begin position="257"/>
        <end position="374"/>
    </location>
</feature>
<organism evidence="10 11">
    <name type="scientific">Halarchaeum grantii</name>
    <dbReference type="NCBI Taxonomy" id="1193105"/>
    <lineage>
        <taxon>Archaea</taxon>
        <taxon>Methanobacteriati</taxon>
        <taxon>Methanobacteriota</taxon>
        <taxon>Stenosarchaea group</taxon>
        <taxon>Halobacteria</taxon>
        <taxon>Halobacteriales</taxon>
        <taxon>Halobacteriaceae</taxon>
    </lineage>
</organism>
<dbReference type="GO" id="GO:0022857">
    <property type="term" value="F:transmembrane transporter activity"/>
    <property type="evidence" value="ECO:0007669"/>
    <property type="project" value="TreeGrafter"/>
</dbReference>
<dbReference type="GO" id="GO:0005886">
    <property type="term" value="C:plasma membrane"/>
    <property type="evidence" value="ECO:0007669"/>
    <property type="project" value="UniProtKB-SubCell"/>
</dbReference>
<evidence type="ECO:0000256" key="1">
    <source>
        <dbReference type="ARBA" id="ARBA00004651"/>
    </source>
</evidence>
<evidence type="ECO:0000256" key="3">
    <source>
        <dbReference type="ARBA" id="ARBA00022692"/>
    </source>
</evidence>
<feature type="transmembrane region" description="Helical" evidence="7">
    <location>
        <begin position="346"/>
        <end position="367"/>
    </location>
</feature>
<feature type="transmembrane region" description="Helical" evidence="7">
    <location>
        <begin position="253"/>
        <end position="277"/>
    </location>
</feature>
<dbReference type="Proteomes" id="UP000628840">
    <property type="component" value="Unassembled WGS sequence"/>
</dbReference>
<keyword evidence="3 7" id="KW-0812">Transmembrane</keyword>
<comment type="subcellular location">
    <subcellularLocation>
        <location evidence="1">Cell membrane</location>
        <topology evidence="1">Multi-pass membrane protein</topology>
    </subcellularLocation>
</comment>
<dbReference type="Pfam" id="PF02687">
    <property type="entry name" value="FtsX"/>
    <property type="match status" value="1"/>
</dbReference>
<dbReference type="EMBL" id="BMPF01000001">
    <property type="protein sequence ID" value="GGL22800.1"/>
    <property type="molecule type" value="Genomic_DNA"/>
</dbReference>
<evidence type="ECO:0000256" key="5">
    <source>
        <dbReference type="ARBA" id="ARBA00023136"/>
    </source>
</evidence>
<keyword evidence="11" id="KW-1185">Reference proteome</keyword>
<evidence type="ECO:0000313" key="11">
    <source>
        <dbReference type="Proteomes" id="UP000628840"/>
    </source>
</evidence>
<comment type="similarity">
    <text evidence="6">Belongs to the ABC-4 integral membrane protein family.</text>
</comment>
<keyword evidence="5 7" id="KW-0472">Membrane</keyword>
<proteinExistence type="inferred from homology"/>
<evidence type="ECO:0000256" key="2">
    <source>
        <dbReference type="ARBA" id="ARBA00022475"/>
    </source>
</evidence>
<name>A0A830EYM0_9EURY</name>
<sequence>MSLLWRFPSVLMAWRNLGRNRMRTVLAALGIIIGVMAIASLGMATVAIQQQASSQLGSLTNQVSVSAGEDLDTDGLTDDQISEIESIAADATVVPQKTNNTELTSRSGATARVSVTGVTNAAALYDVSAGESPSRLTTGALVTNSTAQQLGLELGDPVEYDGHLYRVRGFIESETGFGPGGGRGELVLPVSALSNQQYYDSVTVIAEDGDAASALSDDLDAYFNTEDETTLQIQSYSGVQQNIGGFMDTLQTALLGIGGISLVVASVAILNVMLMSVIERRGEIGVLRAVGIRRGEVLRMILTESAFLGVLGGLVGALGSLGVGLVLFSVLAGDATAVLQWASSQYLLYGLAFAVVASVLSGFYPAWKAANESPIDALRG</sequence>
<evidence type="ECO:0000256" key="7">
    <source>
        <dbReference type="SAM" id="Phobius"/>
    </source>
</evidence>
<dbReference type="PANTHER" id="PTHR30572">
    <property type="entry name" value="MEMBRANE COMPONENT OF TRANSPORTER-RELATED"/>
    <property type="match status" value="1"/>
</dbReference>
<dbReference type="AlphaFoldDB" id="A0A830EYM0"/>
<evidence type="ECO:0000259" key="9">
    <source>
        <dbReference type="Pfam" id="PF12704"/>
    </source>
</evidence>
<feature type="domain" description="MacB-like periplasmic core" evidence="9">
    <location>
        <begin position="24"/>
        <end position="221"/>
    </location>
</feature>
<gene>
    <name evidence="10" type="ORF">GCM10009037_02800</name>
</gene>
<comment type="caution">
    <text evidence="10">The sequence shown here is derived from an EMBL/GenBank/DDBJ whole genome shotgun (WGS) entry which is preliminary data.</text>
</comment>
<keyword evidence="2" id="KW-1003">Cell membrane</keyword>
<dbReference type="InterPro" id="IPR003838">
    <property type="entry name" value="ABC3_permease_C"/>
</dbReference>
<evidence type="ECO:0000259" key="8">
    <source>
        <dbReference type="Pfam" id="PF02687"/>
    </source>
</evidence>
<evidence type="ECO:0000256" key="6">
    <source>
        <dbReference type="ARBA" id="ARBA00038076"/>
    </source>
</evidence>
<reference evidence="10 11" key="1">
    <citation type="journal article" date="2019" name="Int. J. Syst. Evol. Microbiol.">
        <title>The Global Catalogue of Microorganisms (GCM) 10K type strain sequencing project: providing services to taxonomists for standard genome sequencing and annotation.</title>
        <authorList>
            <consortium name="The Broad Institute Genomics Platform"/>
            <consortium name="The Broad Institute Genome Sequencing Center for Infectious Disease"/>
            <person name="Wu L."/>
            <person name="Ma J."/>
        </authorList>
    </citation>
    <scope>NUCLEOTIDE SEQUENCE [LARGE SCALE GENOMIC DNA]</scope>
    <source>
        <strain evidence="10 11">JCM 19585</strain>
    </source>
</reference>
<dbReference type="InterPro" id="IPR025857">
    <property type="entry name" value="MacB_PCD"/>
</dbReference>
<dbReference type="PANTHER" id="PTHR30572:SF4">
    <property type="entry name" value="ABC TRANSPORTER PERMEASE YTRF"/>
    <property type="match status" value="1"/>
</dbReference>
<accession>A0A830EYM0</accession>
<keyword evidence="4 7" id="KW-1133">Transmembrane helix</keyword>
<dbReference type="Pfam" id="PF12704">
    <property type="entry name" value="MacB_PCD"/>
    <property type="match status" value="1"/>
</dbReference>